<dbReference type="InParanoid" id="A0A146G951"/>
<protein>
    <submittedName>
        <fullName evidence="2">PEP-CTERM protein-sorting domain-containing protein</fullName>
    </submittedName>
</protein>
<dbReference type="RefSeq" id="WP_075079502.1">
    <property type="nucleotide sequence ID" value="NZ_BDCO01000002.1"/>
</dbReference>
<dbReference type="Proteomes" id="UP000076023">
    <property type="component" value="Unassembled WGS sequence"/>
</dbReference>
<dbReference type="Pfam" id="PF12951">
    <property type="entry name" value="PATR"/>
    <property type="match status" value="1"/>
</dbReference>
<proteinExistence type="predicted"/>
<sequence>MLALSQAGAQTNVDWKDNTTGSWFDPANWWNGYIPTSAYNAAIDNNGDASVPHNTGVPGSASTLNVGIDGKGTLRIVSAGGIVATIAYLGNNASGDGTLIVNGGESYLTLSSNISVGERGTALLDINAGGVVSNAYGKVGVFSGSRGKVSVAGETSAWNNSGDVLVGESGTGILNVSSAATVKSTQGFLGYNGTGDGTVSVDGIGSIWKLRSYLFVGYFGTARLDITAGGKVATDETSTSASSASVGHLGGSNGDVSVTGVGSTWAIKDDLSVGEQGTGTLTISNKGTVSNSYGTIGNYASGSGTVTINGVGSTWTNRNDLIVGKSGTGNLTVREGGTVKSSSGYVGYGATNTSAATINGTGSRWENTASLHVGYQGAGTLNIEAGGTVTSVDGSIGEDNGTMEGVVNISGVGSAWNASGDLSIGEAGKGILNIREGGAVDSSNASLGVLSAGNGEVNLSGADTLWTIRSSLYVGRSGLGKVNINTGATATAATATIGEQLSSFTSEVNVSGDGSLWEVSSSVIIGDAGMGKLNITSGGQSSAASAILGNAVGSSGELNINNIGSSWQVTGTLTIGNLGVGALGMQGGEVASGAAMLGAQAGSSGTANVSSGIWNTDSLIVGGAGSGTINLSGDGVVKIGATGNGTVTLAEAEGSVGTLVIGQGDTAGALQASSVTGGLGTASVNFNHSVTVNFAPTLAGNLSVTKSGTGRLVFDYENTYTGLTTVADGTLKVGNSSGSATGSGKVIVDRLGTLVGDGKVAGEVEISGTISPGDSSVATLSTGSQTWKNEGVYDWEIQSLNGPTGSTWDLLKIDGNLTIESTLENPFTIAISTLTLEGQAGLLQGFSDTQNYSWTILSVTGSIGPWSLGQIVLDVSGFANDHLSGTFSLIQDEKDLNLVYTVPEPSSWIMLLLGALGLALPLWRTRNQTAAGGSNKRLS</sequence>
<evidence type="ECO:0000313" key="3">
    <source>
        <dbReference type="Proteomes" id="UP000076023"/>
    </source>
</evidence>
<dbReference type="STRING" id="690879.TSACC_22232"/>
<dbReference type="InterPro" id="IPR030895">
    <property type="entry name" value="T5SS_PEPC_rpt"/>
</dbReference>
<dbReference type="NCBIfam" id="TIGR02601">
    <property type="entry name" value="autotrns_rpt"/>
    <property type="match status" value="1"/>
</dbReference>
<dbReference type="InterPro" id="IPR013425">
    <property type="entry name" value="Autotrns_rpt"/>
</dbReference>
<keyword evidence="3" id="KW-1185">Reference proteome</keyword>
<evidence type="ECO:0000313" key="2">
    <source>
        <dbReference type="EMBL" id="GAT33813.1"/>
    </source>
</evidence>
<dbReference type="AlphaFoldDB" id="A0A146G951"/>
<gene>
    <name evidence="2" type="ORF">TSACC_22232</name>
</gene>
<organism evidence="2 3">
    <name type="scientific">Terrimicrobium sacchariphilum</name>
    <dbReference type="NCBI Taxonomy" id="690879"/>
    <lineage>
        <taxon>Bacteria</taxon>
        <taxon>Pseudomonadati</taxon>
        <taxon>Verrucomicrobiota</taxon>
        <taxon>Terrimicrobiia</taxon>
        <taxon>Terrimicrobiales</taxon>
        <taxon>Terrimicrobiaceae</taxon>
        <taxon>Terrimicrobium</taxon>
    </lineage>
</organism>
<name>A0A146G951_TERSA</name>
<dbReference type="NCBIfam" id="TIGR04393">
    <property type="entry name" value="rpt_T5SS_PEPC"/>
    <property type="match status" value="10"/>
</dbReference>
<evidence type="ECO:0000256" key="1">
    <source>
        <dbReference type="ARBA" id="ARBA00022729"/>
    </source>
</evidence>
<comment type="caution">
    <text evidence="2">The sequence shown here is derived from an EMBL/GenBank/DDBJ whole genome shotgun (WGS) entry which is preliminary data.</text>
</comment>
<keyword evidence="1" id="KW-0732">Signal</keyword>
<dbReference type="EMBL" id="BDCO01000002">
    <property type="protein sequence ID" value="GAT33813.1"/>
    <property type="molecule type" value="Genomic_DNA"/>
</dbReference>
<reference evidence="3" key="1">
    <citation type="journal article" date="2017" name="Genome Announc.">
        <title>Draft Genome Sequence of Terrimicrobium sacchariphilum NM-5T, a Facultative Anaerobic Soil Bacterium of the Class Spartobacteria.</title>
        <authorList>
            <person name="Qiu Y.L."/>
            <person name="Tourlousse D.M."/>
            <person name="Matsuura N."/>
            <person name="Ohashi A."/>
            <person name="Sekiguchi Y."/>
        </authorList>
    </citation>
    <scope>NUCLEOTIDE SEQUENCE [LARGE SCALE GENOMIC DNA]</scope>
    <source>
        <strain evidence="3">NM-5</strain>
    </source>
</reference>
<accession>A0A146G951</accession>